<name>A0A5D0TQ33_9ACTN</name>
<organism evidence="1 2">
    <name type="scientific">Actinomadura syzygii</name>
    <dbReference type="NCBI Taxonomy" id="1427538"/>
    <lineage>
        <taxon>Bacteria</taxon>
        <taxon>Bacillati</taxon>
        <taxon>Actinomycetota</taxon>
        <taxon>Actinomycetes</taxon>
        <taxon>Streptosporangiales</taxon>
        <taxon>Thermomonosporaceae</taxon>
        <taxon>Actinomadura</taxon>
    </lineage>
</organism>
<keyword evidence="2" id="KW-1185">Reference proteome</keyword>
<dbReference type="EMBL" id="VSFF01000017">
    <property type="protein sequence ID" value="TYC08228.1"/>
    <property type="molecule type" value="Genomic_DNA"/>
</dbReference>
<dbReference type="Proteomes" id="UP000322634">
    <property type="component" value="Unassembled WGS sequence"/>
</dbReference>
<proteinExistence type="predicted"/>
<sequence length="102" mass="10500">MNPPAHDVLAEVVRALTDVVGEDLPCAEIGHGTALGGDLALESIEFVALVDRLRARYGDRADLPGFIAGLDLDEIMDLTVGDVVDHIVGLPSEAPAGGGTAL</sequence>
<reference evidence="1 2" key="1">
    <citation type="submission" date="2019-08" db="EMBL/GenBank/DDBJ databases">
        <title>Actinomadura sp. nov. CYP1-5 isolated from mountain soil.</title>
        <authorList>
            <person name="Songsumanus A."/>
            <person name="Kuncharoen N."/>
            <person name="Kudo T."/>
            <person name="Yuki M."/>
            <person name="Igarashi Y."/>
            <person name="Tanasupawat S."/>
        </authorList>
    </citation>
    <scope>NUCLEOTIDE SEQUENCE [LARGE SCALE GENOMIC DNA]</scope>
    <source>
        <strain evidence="1 2">GKU157</strain>
    </source>
</reference>
<dbReference type="RefSeq" id="WP_148355294.1">
    <property type="nucleotide sequence ID" value="NZ_JBHSBF010000015.1"/>
</dbReference>
<comment type="caution">
    <text evidence="1">The sequence shown here is derived from an EMBL/GenBank/DDBJ whole genome shotgun (WGS) entry which is preliminary data.</text>
</comment>
<dbReference type="OrthoDB" id="3785691at2"/>
<gene>
    <name evidence="1" type="ORF">FXF65_38620</name>
</gene>
<dbReference type="Gene3D" id="1.10.1200.10">
    <property type="entry name" value="ACP-like"/>
    <property type="match status" value="1"/>
</dbReference>
<protein>
    <submittedName>
        <fullName evidence="1">Acyl carrier protein</fullName>
    </submittedName>
</protein>
<accession>A0A5D0TQ33</accession>
<evidence type="ECO:0000313" key="2">
    <source>
        <dbReference type="Proteomes" id="UP000322634"/>
    </source>
</evidence>
<dbReference type="AlphaFoldDB" id="A0A5D0TQ33"/>
<dbReference type="SUPFAM" id="SSF47336">
    <property type="entry name" value="ACP-like"/>
    <property type="match status" value="1"/>
</dbReference>
<evidence type="ECO:0000313" key="1">
    <source>
        <dbReference type="EMBL" id="TYC08228.1"/>
    </source>
</evidence>
<dbReference type="InterPro" id="IPR036736">
    <property type="entry name" value="ACP-like_sf"/>
</dbReference>